<evidence type="ECO:0000256" key="1">
    <source>
        <dbReference type="ARBA" id="ARBA00004167"/>
    </source>
</evidence>
<dbReference type="GO" id="GO:0071944">
    <property type="term" value="C:cell periphery"/>
    <property type="evidence" value="ECO:0007669"/>
    <property type="project" value="UniProtKB-ARBA"/>
</dbReference>
<keyword evidence="3 6" id="KW-1133">Transmembrane helix</keyword>
<dbReference type="Proteomes" id="UP001163846">
    <property type="component" value="Unassembled WGS sequence"/>
</dbReference>
<keyword evidence="8" id="KW-1185">Reference proteome</keyword>
<feature type="transmembrane region" description="Helical" evidence="6">
    <location>
        <begin position="219"/>
        <end position="240"/>
    </location>
</feature>
<keyword evidence="2 6" id="KW-0812">Transmembrane</keyword>
<evidence type="ECO:0000256" key="3">
    <source>
        <dbReference type="ARBA" id="ARBA00022989"/>
    </source>
</evidence>
<evidence type="ECO:0000256" key="4">
    <source>
        <dbReference type="ARBA" id="ARBA00023136"/>
    </source>
</evidence>
<evidence type="ECO:0000313" key="7">
    <source>
        <dbReference type="EMBL" id="KAJ3842833.1"/>
    </source>
</evidence>
<evidence type="ECO:0000256" key="5">
    <source>
        <dbReference type="SAM" id="MobiDB-lite"/>
    </source>
</evidence>
<feature type="compositionally biased region" description="Low complexity" evidence="5">
    <location>
        <begin position="200"/>
        <end position="209"/>
    </location>
</feature>
<keyword evidence="4 6" id="KW-0472">Membrane</keyword>
<dbReference type="InterPro" id="IPR051694">
    <property type="entry name" value="Immunoregulatory_rcpt-like"/>
</dbReference>
<proteinExistence type="predicted"/>
<evidence type="ECO:0000256" key="2">
    <source>
        <dbReference type="ARBA" id="ARBA00022692"/>
    </source>
</evidence>
<comment type="caution">
    <text evidence="7">The sequence shown here is derived from an EMBL/GenBank/DDBJ whole genome shotgun (WGS) entry which is preliminary data.</text>
</comment>
<reference evidence="7" key="1">
    <citation type="submission" date="2022-08" db="EMBL/GenBank/DDBJ databases">
        <authorList>
            <consortium name="DOE Joint Genome Institute"/>
            <person name="Min B."/>
            <person name="Riley R."/>
            <person name="Sierra-Patev S."/>
            <person name="Naranjo-Ortiz M."/>
            <person name="Looney B."/>
            <person name="Konkel Z."/>
            <person name="Slot J.C."/>
            <person name="Sakamoto Y."/>
            <person name="Steenwyk J.L."/>
            <person name="Rokas A."/>
            <person name="Carro J."/>
            <person name="Camarero S."/>
            <person name="Ferreira P."/>
            <person name="Molpeceres G."/>
            <person name="Ruiz-Duenas F.J."/>
            <person name="Serrano A."/>
            <person name="Henrissat B."/>
            <person name="Drula E."/>
            <person name="Hughes K.W."/>
            <person name="Mata J.L."/>
            <person name="Ishikawa N.K."/>
            <person name="Vargas-Isla R."/>
            <person name="Ushijima S."/>
            <person name="Smith C.A."/>
            <person name="Ahrendt S."/>
            <person name="Andreopoulos W."/>
            <person name="He G."/>
            <person name="Labutti K."/>
            <person name="Lipzen A."/>
            <person name="Ng V."/>
            <person name="Sandor L."/>
            <person name="Barry K."/>
            <person name="Martinez A.T."/>
            <person name="Xiao Y."/>
            <person name="Gibbons J.G."/>
            <person name="Terashima K."/>
            <person name="Hibbett D.S."/>
            <person name="Grigoriev I.V."/>
        </authorList>
    </citation>
    <scope>NUCLEOTIDE SEQUENCE</scope>
    <source>
        <strain evidence="7">TFB9207</strain>
    </source>
</reference>
<protein>
    <recommendedName>
        <fullName evidence="9">Mid2 domain-containing protein</fullName>
    </recommendedName>
</protein>
<dbReference type="AlphaFoldDB" id="A0AA38PHM1"/>
<accession>A0AA38PHM1</accession>
<evidence type="ECO:0000313" key="8">
    <source>
        <dbReference type="Proteomes" id="UP001163846"/>
    </source>
</evidence>
<sequence>MLCAGHLLGYSIFSISVSCISVKALRVQLQREIATEALVAPVRLAGRFLFDHDDPDKINFNVVNMSNPFRQVIQTEIFTSSDYLGSFPVPLDEPGSYQIHAQEPGSRNYILAMSNTILVAAPDETDGSDGDSNSDSFSQTDLSTSSTFLNLSSTSSSESTTSSLMQAWPSNVVWSFTSVATTTTPSSSGASSQPVLPTPSSVQSSNSTSEAKTRRTETLIGGIIGGVVGLLLLIILAYYYGVHYVRRKRDLVVRGFWDGGGPITIAERRRPWYAIMDVACRPKPSQTIIPFTQMTPNTPSGLFSEQDLVITKPMQAHNVTPASSTETFANLNVPSPNGSDNEQGGFRPAQRLKPLMTGGAILDISNPNGQSTSSLVVNITSATPVTQTADRHLFGPISHQSTPPPSYRSSSILLGPHVG</sequence>
<organism evidence="7 8">
    <name type="scientific">Lentinula raphanica</name>
    <dbReference type="NCBI Taxonomy" id="153919"/>
    <lineage>
        <taxon>Eukaryota</taxon>
        <taxon>Fungi</taxon>
        <taxon>Dikarya</taxon>
        <taxon>Basidiomycota</taxon>
        <taxon>Agaricomycotina</taxon>
        <taxon>Agaricomycetes</taxon>
        <taxon>Agaricomycetidae</taxon>
        <taxon>Agaricales</taxon>
        <taxon>Marasmiineae</taxon>
        <taxon>Omphalotaceae</taxon>
        <taxon>Lentinula</taxon>
    </lineage>
</organism>
<dbReference type="EMBL" id="MU805993">
    <property type="protein sequence ID" value="KAJ3842833.1"/>
    <property type="molecule type" value="Genomic_DNA"/>
</dbReference>
<dbReference type="PANTHER" id="PTHR15549:SF30">
    <property type="entry name" value="MID2 DOMAIN-CONTAINING PROTEIN"/>
    <property type="match status" value="1"/>
</dbReference>
<evidence type="ECO:0000256" key="6">
    <source>
        <dbReference type="SAM" id="Phobius"/>
    </source>
</evidence>
<dbReference type="PANTHER" id="PTHR15549">
    <property type="entry name" value="PAIRED IMMUNOGLOBULIN-LIKE TYPE 2 RECEPTOR"/>
    <property type="match status" value="1"/>
</dbReference>
<dbReference type="GO" id="GO:0016020">
    <property type="term" value="C:membrane"/>
    <property type="evidence" value="ECO:0007669"/>
    <property type="project" value="UniProtKB-SubCell"/>
</dbReference>
<comment type="subcellular location">
    <subcellularLocation>
        <location evidence="1">Membrane</location>
        <topology evidence="1">Single-pass membrane protein</topology>
    </subcellularLocation>
</comment>
<name>A0AA38PHM1_9AGAR</name>
<evidence type="ECO:0008006" key="9">
    <source>
        <dbReference type="Google" id="ProtNLM"/>
    </source>
</evidence>
<gene>
    <name evidence="7" type="ORF">F5878DRAFT_606623</name>
</gene>
<feature type="region of interest" description="Disordered" evidence="5">
    <location>
        <begin position="394"/>
        <end position="419"/>
    </location>
</feature>
<feature type="region of interest" description="Disordered" evidence="5">
    <location>
        <begin position="185"/>
        <end position="214"/>
    </location>
</feature>